<evidence type="ECO:0000313" key="2">
    <source>
        <dbReference type="EMBL" id="CCC51955.1"/>
    </source>
</evidence>
<name>G0U7U7_TRYVY</name>
<feature type="region of interest" description="Disordered" evidence="1">
    <location>
        <begin position="403"/>
        <end position="441"/>
    </location>
</feature>
<accession>G0U7U7</accession>
<protein>
    <submittedName>
        <fullName evidence="2">Uncharacterized protein</fullName>
    </submittedName>
</protein>
<feature type="region of interest" description="Disordered" evidence="1">
    <location>
        <begin position="707"/>
        <end position="744"/>
    </location>
</feature>
<feature type="region of interest" description="Disordered" evidence="1">
    <location>
        <begin position="473"/>
        <end position="493"/>
    </location>
</feature>
<dbReference type="VEuPathDB" id="TriTrypDB:TvY486_1010000"/>
<feature type="compositionally biased region" description="Polar residues" evidence="1">
    <location>
        <begin position="476"/>
        <end position="488"/>
    </location>
</feature>
<dbReference type="AlphaFoldDB" id="G0U7U7"/>
<feature type="compositionally biased region" description="Basic and acidic residues" evidence="1">
    <location>
        <begin position="403"/>
        <end position="416"/>
    </location>
</feature>
<organism evidence="2">
    <name type="scientific">Trypanosoma vivax (strain Y486)</name>
    <dbReference type="NCBI Taxonomy" id="1055687"/>
    <lineage>
        <taxon>Eukaryota</taxon>
        <taxon>Discoba</taxon>
        <taxon>Euglenozoa</taxon>
        <taxon>Kinetoplastea</taxon>
        <taxon>Metakinetoplastina</taxon>
        <taxon>Trypanosomatida</taxon>
        <taxon>Trypanosomatidae</taxon>
        <taxon>Trypanosoma</taxon>
        <taxon>Duttonella</taxon>
    </lineage>
</organism>
<dbReference type="EMBL" id="HE573026">
    <property type="protein sequence ID" value="CCC51955.1"/>
    <property type="molecule type" value="Genomic_DNA"/>
</dbReference>
<sequence length="795" mass="87832">MSGSTFILELACNLRWLLWHLTHRLDPVAEERYAHTVNCARRVESALARSFATVNTLKELPAEALMLAQEGVVYLLVAECVLGHCPPTMHPFLLRAKMSNSSLLSDCMSGTSSNCSASSLQNAAHMYQCQFLCVRWLTAEGLLTDEELLDALCEEDETLRGRQESRFDLHVAMAKRLSIACSFSPRAHVVLTRALLLHHCSTLVSVEDLSLHLRFLNPQNSVELCELESGLLFWMRYVLKAMWRSGQITEELYTTATQELDGSLYQSLKSGLILALVVHFYKPCVLSLARIIDDSETATACGTPQRCHLKRWAVLLRVSEEMSISPNLYADEVTQFGTVVLHLHVLRFVEELFAVLATLAEVTGDFHGCCDEDYEIQTAPGLQRENFSTESVDKLALSSKMECESAHETGSTHHGELNTTSSGGSCGVPVTRSDAQTNTNSTLSIYQSFPSQHSRRQYEVMKTSLRQLSVEVENEPQVSEHSPHQVRSPSRFGKSFEWRHSSTDESFPQGIFVQQDVAKHNARRPGSSWSELRRSHDTFQAPISSWENRRDDVDLVSSSPLVPSLVDSSAYFHASLGDSHHGFHPCYVHRAQTSGSAGVSVVRIAEPSVESTDVLSLERHTAALPARAIASTLSWPTSESSFPMNMVGTPRASLNKDCSTVTTPQEGGRIPEACIPATVSSSSVVKPVVYGSCSHLSSLTHEFTTSSEVTPLDTCSSSSGRDAQPRSIKSMKKSSQAPSSQVDERGFDVQSVLREVASLNPAFLVATGSRRTLLRTLEHQKELLQRLANKFLEAK</sequence>
<gene>
    <name evidence="2" type="ORF">TVY486_1010000</name>
</gene>
<reference evidence="2" key="1">
    <citation type="journal article" date="2012" name="Proc. Natl. Acad. Sci. U.S.A.">
        <title>Antigenic diversity is generated by distinct evolutionary mechanisms in African trypanosome species.</title>
        <authorList>
            <person name="Jackson A.P."/>
            <person name="Berry A."/>
            <person name="Aslett M."/>
            <person name="Allison H.C."/>
            <person name="Burton P."/>
            <person name="Vavrova-Anderson J."/>
            <person name="Brown R."/>
            <person name="Browne H."/>
            <person name="Corton N."/>
            <person name="Hauser H."/>
            <person name="Gamble J."/>
            <person name="Gilderthorp R."/>
            <person name="Marcello L."/>
            <person name="McQuillan J."/>
            <person name="Otto T.D."/>
            <person name="Quail M.A."/>
            <person name="Sanders M.J."/>
            <person name="van Tonder A."/>
            <person name="Ginger M.L."/>
            <person name="Field M.C."/>
            <person name="Barry J.D."/>
            <person name="Hertz-Fowler C."/>
            <person name="Berriman M."/>
        </authorList>
    </citation>
    <scope>NUCLEOTIDE SEQUENCE</scope>
    <source>
        <strain evidence="2">Y486</strain>
    </source>
</reference>
<proteinExistence type="predicted"/>
<evidence type="ECO:0000256" key="1">
    <source>
        <dbReference type="SAM" id="MobiDB-lite"/>
    </source>
</evidence>
<feature type="compositionally biased region" description="Polar residues" evidence="1">
    <location>
        <begin position="707"/>
        <end position="721"/>
    </location>
</feature>